<gene>
    <name evidence="3" type="ORF">ACOF00016_LOCUS9416</name>
</gene>
<keyword evidence="2" id="KW-0732">Signal</keyword>
<feature type="signal peptide" evidence="2">
    <location>
        <begin position="1"/>
        <end position="22"/>
    </location>
</feature>
<evidence type="ECO:0000313" key="3">
    <source>
        <dbReference type="EMBL" id="CAE0412141.1"/>
    </source>
</evidence>
<evidence type="ECO:0008006" key="4">
    <source>
        <dbReference type="Google" id="ProtNLM"/>
    </source>
</evidence>
<reference evidence="3" key="1">
    <citation type="submission" date="2021-01" db="EMBL/GenBank/DDBJ databases">
        <authorList>
            <person name="Corre E."/>
            <person name="Pelletier E."/>
            <person name="Niang G."/>
            <person name="Scheremetjew M."/>
            <person name="Finn R."/>
            <person name="Kale V."/>
            <person name="Holt S."/>
            <person name="Cochrane G."/>
            <person name="Meng A."/>
            <person name="Brown T."/>
            <person name="Cohen L."/>
        </authorList>
    </citation>
    <scope>NUCLEOTIDE SEQUENCE</scope>
    <source>
        <strain evidence="3">CCMP127</strain>
    </source>
</reference>
<accession>A0A7S3L573</accession>
<feature type="transmembrane region" description="Helical" evidence="1">
    <location>
        <begin position="89"/>
        <end position="108"/>
    </location>
</feature>
<keyword evidence="1" id="KW-0812">Transmembrane</keyword>
<dbReference type="AlphaFoldDB" id="A0A7S3L573"/>
<protein>
    <recommendedName>
        <fullName evidence="4">Transmembrane protein</fullName>
    </recommendedName>
</protein>
<feature type="transmembrane region" description="Helical" evidence="1">
    <location>
        <begin position="129"/>
        <end position="148"/>
    </location>
</feature>
<organism evidence="3">
    <name type="scientific">Amphora coffeiformis</name>
    <dbReference type="NCBI Taxonomy" id="265554"/>
    <lineage>
        <taxon>Eukaryota</taxon>
        <taxon>Sar</taxon>
        <taxon>Stramenopiles</taxon>
        <taxon>Ochrophyta</taxon>
        <taxon>Bacillariophyta</taxon>
        <taxon>Bacillariophyceae</taxon>
        <taxon>Bacillariophycidae</taxon>
        <taxon>Thalassiophysales</taxon>
        <taxon>Catenulaceae</taxon>
        <taxon>Amphora</taxon>
    </lineage>
</organism>
<keyword evidence="1" id="KW-1133">Transmembrane helix</keyword>
<keyword evidence="1" id="KW-0472">Membrane</keyword>
<feature type="chain" id="PRO_5030978945" description="Transmembrane protein" evidence="2">
    <location>
        <begin position="23"/>
        <end position="231"/>
    </location>
</feature>
<sequence>MKTAPSIILISGFAVLSSLTEAFLWQSPTRVTPTPSRSWRKILLGFGKGQLFSQDTTCCSQRLGSRSSTLFKTNNNINTSGHKSSEADVAFLGLSVVSLVTSACTLWSEASIFKTGCGPIYMSDLVERISYQAVLLVSGLAWFIRIVFRQGLGDFATDQGMLPSNTNNNKANHKWSRKVLGLAETAAYLAALLAVVVLVNQMQNNVEMDGLSGIDIAACKARRDLILQSNK</sequence>
<dbReference type="EMBL" id="HBIM01011387">
    <property type="protein sequence ID" value="CAE0412141.1"/>
    <property type="molecule type" value="Transcribed_RNA"/>
</dbReference>
<evidence type="ECO:0000256" key="1">
    <source>
        <dbReference type="SAM" id="Phobius"/>
    </source>
</evidence>
<feature type="transmembrane region" description="Helical" evidence="1">
    <location>
        <begin position="179"/>
        <end position="199"/>
    </location>
</feature>
<proteinExistence type="predicted"/>
<name>A0A7S3L573_9STRA</name>
<evidence type="ECO:0000256" key="2">
    <source>
        <dbReference type="SAM" id="SignalP"/>
    </source>
</evidence>